<evidence type="ECO:0000259" key="10">
    <source>
        <dbReference type="Pfam" id="PF04389"/>
    </source>
</evidence>
<dbReference type="InterPro" id="IPR007484">
    <property type="entry name" value="Peptidase_M28"/>
</dbReference>
<dbReference type="GO" id="GO:0008235">
    <property type="term" value="F:metalloexopeptidase activity"/>
    <property type="evidence" value="ECO:0007669"/>
    <property type="project" value="InterPro"/>
</dbReference>
<evidence type="ECO:0000256" key="4">
    <source>
        <dbReference type="ARBA" id="ARBA00022723"/>
    </source>
</evidence>
<evidence type="ECO:0000313" key="11">
    <source>
        <dbReference type="EMBL" id="KAJ3260505.1"/>
    </source>
</evidence>
<comment type="caution">
    <text evidence="11">The sequence shown here is derived from an EMBL/GenBank/DDBJ whole genome shotgun (WGS) entry which is preliminary data.</text>
</comment>
<evidence type="ECO:0000256" key="7">
    <source>
        <dbReference type="ARBA" id="ARBA00022833"/>
    </source>
</evidence>
<evidence type="ECO:0000256" key="3">
    <source>
        <dbReference type="ARBA" id="ARBA00022670"/>
    </source>
</evidence>
<evidence type="ECO:0000256" key="6">
    <source>
        <dbReference type="ARBA" id="ARBA00022801"/>
    </source>
</evidence>
<protein>
    <recommendedName>
        <fullName evidence="9">Peptide hydrolase</fullName>
        <ecNumber evidence="9">3.4.-.-</ecNumber>
    </recommendedName>
</protein>
<feature type="domain" description="Peptidase M28" evidence="10">
    <location>
        <begin position="150"/>
        <end position="351"/>
    </location>
</feature>
<dbReference type="GO" id="GO:0046872">
    <property type="term" value="F:metal ion binding"/>
    <property type="evidence" value="ECO:0007669"/>
    <property type="project" value="UniProtKB-KW"/>
</dbReference>
<dbReference type="SUPFAM" id="SSF53187">
    <property type="entry name" value="Zn-dependent exopeptidases"/>
    <property type="match status" value="1"/>
</dbReference>
<dbReference type="EMBL" id="JADGKB010000011">
    <property type="protein sequence ID" value="KAJ3260505.1"/>
    <property type="molecule type" value="Genomic_DNA"/>
</dbReference>
<dbReference type="GO" id="GO:0006508">
    <property type="term" value="P:proteolysis"/>
    <property type="evidence" value="ECO:0007669"/>
    <property type="project" value="UniProtKB-KW"/>
</dbReference>
<evidence type="ECO:0000256" key="8">
    <source>
        <dbReference type="ARBA" id="ARBA00043962"/>
    </source>
</evidence>
<name>A0AAD5Y7H4_9FUNG</name>
<keyword evidence="12" id="KW-1185">Reference proteome</keyword>
<dbReference type="Gene3D" id="3.40.630.10">
    <property type="entry name" value="Zn peptidases"/>
    <property type="match status" value="1"/>
</dbReference>
<keyword evidence="4 9" id="KW-0479">Metal-binding</keyword>
<evidence type="ECO:0000256" key="2">
    <source>
        <dbReference type="ARBA" id="ARBA00022438"/>
    </source>
</evidence>
<evidence type="ECO:0000256" key="9">
    <source>
        <dbReference type="RuleBase" id="RU361240"/>
    </source>
</evidence>
<keyword evidence="5" id="KW-0732">Signal</keyword>
<evidence type="ECO:0000313" key="12">
    <source>
        <dbReference type="Proteomes" id="UP001210925"/>
    </source>
</evidence>
<comment type="similarity">
    <text evidence="8">Belongs to the peptidase M28 family. M28E subfamily.</text>
</comment>
<evidence type="ECO:0000256" key="5">
    <source>
        <dbReference type="ARBA" id="ARBA00022729"/>
    </source>
</evidence>
<dbReference type="AlphaFoldDB" id="A0AAD5Y7H4"/>
<dbReference type="PANTHER" id="PTHR12147:SF56">
    <property type="entry name" value="AMINOPEPTIDASE YDR415C-RELATED"/>
    <property type="match status" value="1"/>
</dbReference>
<accession>A0AAD5Y7H4</accession>
<dbReference type="PANTHER" id="PTHR12147">
    <property type="entry name" value="METALLOPEPTIDASE M28 FAMILY MEMBER"/>
    <property type="match status" value="1"/>
</dbReference>
<gene>
    <name evidence="11" type="primary">LAP1_1</name>
    <name evidence="11" type="ORF">HK103_000647</name>
</gene>
<dbReference type="Pfam" id="PF04389">
    <property type="entry name" value="Peptidase_M28"/>
    <property type="match status" value="1"/>
</dbReference>
<keyword evidence="6 9" id="KW-0378">Hydrolase</keyword>
<keyword evidence="3 9" id="KW-0645">Protease</keyword>
<keyword evidence="7 9" id="KW-0862">Zinc</keyword>
<dbReference type="InterPro" id="IPR045175">
    <property type="entry name" value="M28_fam"/>
</dbReference>
<dbReference type="FunFam" id="3.40.630.10:FF:000042">
    <property type="entry name" value="Peptide hydrolase"/>
    <property type="match status" value="1"/>
</dbReference>
<evidence type="ECO:0000256" key="1">
    <source>
        <dbReference type="ARBA" id="ARBA00001947"/>
    </source>
</evidence>
<dbReference type="GO" id="GO:0004177">
    <property type="term" value="F:aminopeptidase activity"/>
    <property type="evidence" value="ECO:0007669"/>
    <property type="project" value="UniProtKB-KW"/>
</dbReference>
<organism evidence="11 12">
    <name type="scientific">Boothiomyces macroporosus</name>
    <dbReference type="NCBI Taxonomy" id="261099"/>
    <lineage>
        <taxon>Eukaryota</taxon>
        <taxon>Fungi</taxon>
        <taxon>Fungi incertae sedis</taxon>
        <taxon>Chytridiomycota</taxon>
        <taxon>Chytridiomycota incertae sedis</taxon>
        <taxon>Chytridiomycetes</taxon>
        <taxon>Rhizophydiales</taxon>
        <taxon>Terramycetaceae</taxon>
        <taxon>Boothiomyces</taxon>
    </lineage>
</organism>
<dbReference type="Proteomes" id="UP001210925">
    <property type="component" value="Unassembled WGS sequence"/>
</dbReference>
<proteinExistence type="inferred from homology"/>
<sequence>MLKLLFASIISASPLQQRPLFSPEDRLISTSEGQSEWMSEMQIFELYKNNVKFIDITDGEFEFLEQHASMNIASNPDIANKLIENIDTNRMEEFLTAFSGFHTRYFKSDSGKESSQWLYDQLESLPEQHPRDDVKFTVSKVIHDWKQFSVIARFESVESEKQDIVVLSAHQDSVNQWNPWFGRSPGADDDGSGTTTIFEALTVLWNHGFVPKRPLEFHFYSAEEGGLLGSQKVVAKYVKEKIPVYAVFHNDMTGYQPEDSKPIVAVNTDNVNGPLTKTFEMIATTYAGVPWEYTKCGYACSDHASWTKAGIPSTFTFEAKFEKHSPFIHTTQDTVEHIDFKHMSSFVNNVIGFAVELSYY</sequence>
<reference evidence="11" key="1">
    <citation type="submission" date="2020-05" db="EMBL/GenBank/DDBJ databases">
        <title>Phylogenomic resolution of chytrid fungi.</title>
        <authorList>
            <person name="Stajich J.E."/>
            <person name="Amses K."/>
            <person name="Simmons R."/>
            <person name="Seto K."/>
            <person name="Myers J."/>
            <person name="Bonds A."/>
            <person name="Quandt C.A."/>
            <person name="Barry K."/>
            <person name="Liu P."/>
            <person name="Grigoriev I."/>
            <person name="Longcore J.E."/>
            <person name="James T.Y."/>
        </authorList>
    </citation>
    <scope>NUCLEOTIDE SEQUENCE</scope>
    <source>
        <strain evidence="11">PLAUS21</strain>
    </source>
</reference>
<comment type="cofactor">
    <cofactor evidence="1">
        <name>Zn(2+)</name>
        <dbReference type="ChEBI" id="CHEBI:29105"/>
    </cofactor>
</comment>
<keyword evidence="2 11" id="KW-0031">Aminopeptidase</keyword>
<dbReference type="EC" id="3.4.-.-" evidence="9"/>